<evidence type="ECO:0000256" key="7">
    <source>
        <dbReference type="ARBA" id="ARBA00023237"/>
    </source>
</evidence>
<proteinExistence type="inferred from homology"/>
<evidence type="ECO:0000256" key="4">
    <source>
        <dbReference type="ARBA" id="ARBA00022692"/>
    </source>
</evidence>
<evidence type="ECO:0000256" key="10">
    <source>
        <dbReference type="SAM" id="SignalP"/>
    </source>
</evidence>
<evidence type="ECO:0000313" key="12">
    <source>
        <dbReference type="Proteomes" id="UP000433532"/>
    </source>
</evidence>
<evidence type="ECO:0000256" key="2">
    <source>
        <dbReference type="ARBA" id="ARBA00007613"/>
    </source>
</evidence>
<evidence type="ECO:0000313" key="11">
    <source>
        <dbReference type="EMBL" id="MUI38400.1"/>
    </source>
</evidence>
<protein>
    <submittedName>
        <fullName evidence="11">Uncharacterized protein</fullName>
    </submittedName>
</protein>
<dbReference type="Pfam" id="PF02321">
    <property type="entry name" value="OEP"/>
    <property type="match status" value="2"/>
</dbReference>
<comment type="similarity">
    <text evidence="2">Belongs to the outer membrane factor (OMF) (TC 1.B.17) family.</text>
</comment>
<evidence type="ECO:0000256" key="3">
    <source>
        <dbReference type="ARBA" id="ARBA00022452"/>
    </source>
</evidence>
<feature type="signal peptide" evidence="10">
    <location>
        <begin position="1"/>
        <end position="23"/>
    </location>
</feature>
<dbReference type="InterPro" id="IPR003423">
    <property type="entry name" value="OMP_efflux"/>
</dbReference>
<gene>
    <name evidence="11" type="ORF">GNQ48_25680</name>
</gene>
<sequence>MTPIRISSGWILLFMLSSLSAQGASLSLDDALRLAERNAPSLLAQNEKRAAARSAAIPAGALPDPKLNLGLQNVPIEGDDRFTTNRDFMTMQMVGVMQEVPNRDKRKARMETAQAAVERADAEAGVERLQVRSASAQAWIAAYTLQRKLALFDDFFRENRLLAASVRARLAGGGASAVDVVAPRQEAALLDERKDDLLRQQAQARATLKRWTGEDAPDALDGDFPHWTIDAAHSRQALRRHPALAAYDPMTREAEALVREAVAEKKPDWSWELDYQRRSREFGDMMTLQVSFDLPLFSATRQDPKIAARRAQVRQLEAERAAMTREYEQRLESDLAEYRRLQRALERSTATLLPLAEEKVRLALAGYRAGTLDLEQLLGARQQRVEAQLRQIDLQGSLAQLAARLYFTYEEGRA</sequence>
<evidence type="ECO:0000256" key="8">
    <source>
        <dbReference type="ARBA" id="ARBA00023288"/>
    </source>
</evidence>
<dbReference type="Proteomes" id="UP000433532">
    <property type="component" value="Unassembled WGS sequence"/>
</dbReference>
<dbReference type="GO" id="GO:0016020">
    <property type="term" value="C:membrane"/>
    <property type="evidence" value="ECO:0007669"/>
    <property type="project" value="UniProtKB-SubCell"/>
</dbReference>
<dbReference type="SUPFAM" id="SSF56954">
    <property type="entry name" value="Outer membrane efflux proteins (OEP)"/>
    <property type="match status" value="1"/>
</dbReference>
<keyword evidence="3" id="KW-1134">Transmembrane beta strand</keyword>
<dbReference type="EMBL" id="WOAD01000029">
    <property type="protein sequence ID" value="MUI38400.1"/>
    <property type="molecule type" value="Genomic_DNA"/>
</dbReference>
<dbReference type="GO" id="GO:0015562">
    <property type="term" value="F:efflux transmembrane transporter activity"/>
    <property type="evidence" value="ECO:0007669"/>
    <property type="project" value="InterPro"/>
</dbReference>
<evidence type="ECO:0000256" key="5">
    <source>
        <dbReference type="ARBA" id="ARBA00023136"/>
    </source>
</evidence>
<accession>A0A509J7V0</accession>
<dbReference type="Gene3D" id="1.20.1600.10">
    <property type="entry name" value="Outer membrane efflux proteins (OEP)"/>
    <property type="match status" value="1"/>
</dbReference>
<dbReference type="InterPro" id="IPR010131">
    <property type="entry name" value="MdtP/NodT-like"/>
</dbReference>
<keyword evidence="10" id="KW-0732">Signal</keyword>
<keyword evidence="8" id="KW-0449">Lipoprotein</keyword>
<reference evidence="11 12" key="1">
    <citation type="submission" date="2019-11" db="EMBL/GenBank/DDBJ databases">
        <title>Genomes of ocular Pseudomonas aeruginosa isolates.</title>
        <authorList>
            <person name="Khan M."/>
            <person name="Rice S.A."/>
            <person name="Willcox M.D.P."/>
            <person name="Stapleton F."/>
        </authorList>
    </citation>
    <scope>NUCLEOTIDE SEQUENCE [LARGE SCALE GENOMIC DNA]</scope>
    <source>
        <strain evidence="11 12">PA221</strain>
    </source>
</reference>
<dbReference type="PANTHER" id="PTHR30203">
    <property type="entry name" value="OUTER MEMBRANE CATION EFFLUX PROTEIN"/>
    <property type="match status" value="1"/>
</dbReference>
<comment type="subcellular location">
    <subcellularLocation>
        <location evidence="1">Cell outer membrane</location>
    </subcellularLocation>
</comment>
<dbReference type="AlphaFoldDB" id="A0A509J7V0"/>
<keyword evidence="6" id="KW-0564">Palmitate</keyword>
<keyword evidence="9" id="KW-0175">Coiled coil</keyword>
<comment type="caution">
    <text evidence="11">The sequence shown here is derived from an EMBL/GenBank/DDBJ whole genome shotgun (WGS) entry which is preliminary data.</text>
</comment>
<organism evidence="11 12">
    <name type="scientific">Pseudomonas aeruginosa</name>
    <dbReference type="NCBI Taxonomy" id="287"/>
    <lineage>
        <taxon>Bacteria</taxon>
        <taxon>Pseudomonadati</taxon>
        <taxon>Pseudomonadota</taxon>
        <taxon>Gammaproteobacteria</taxon>
        <taxon>Pseudomonadales</taxon>
        <taxon>Pseudomonadaceae</taxon>
        <taxon>Pseudomonas</taxon>
    </lineage>
</organism>
<feature type="chain" id="PRO_5041127951" evidence="10">
    <location>
        <begin position="24"/>
        <end position="414"/>
    </location>
</feature>
<feature type="coiled-coil region" evidence="9">
    <location>
        <begin position="306"/>
        <end position="348"/>
    </location>
</feature>
<evidence type="ECO:0000256" key="1">
    <source>
        <dbReference type="ARBA" id="ARBA00004442"/>
    </source>
</evidence>
<name>A0A509J7V0_PSEAI</name>
<evidence type="ECO:0000256" key="6">
    <source>
        <dbReference type="ARBA" id="ARBA00023139"/>
    </source>
</evidence>
<evidence type="ECO:0000256" key="9">
    <source>
        <dbReference type="SAM" id="Coils"/>
    </source>
</evidence>
<dbReference type="RefSeq" id="WP_023100798.1">
    <property type="nucleotide sequence ID" value="NZ_BBQK01000001.1"/>
</dbReference>
<keyword evidence="4" id="KW-0812">Transmembrane</keyword>
<dbReference type="PANTHER" id="PTHR30203:SF24">
    <property type="entry name" value="BLR4935 PROTEIN"/>
    <property type="match status" value="1"/>
</dbReference>
<keyword evidence="7" id="KW-0998">Cell outer membrane</keyword>
<keyword evidence="5" id="KW-0472">Membrane</keyword>